<keyword evidence="1" id="KW-0805">Transcription regulation</keyword>
<evidence type="ECO:0000256" key="1">
    <source>
        <dbReference type="ARBA" id="ARBA00023015"/>
    </source>
</evidence>
<feature type="domain" description="HTH lacI-type" evidence="5">
    <location>
        <begin position="53"/>
        <end position="107"/>
    </location>
</feature>
<keyword evidence="2 6" id="KW-0238">DNA-binding</keyword>
<dbReference type="SUPFAM" id="SSF53822">
    <property type="entry name" value="Periplasmic binding protein-like I"/>
    <property type="match status" value="1"/>
</dbReference>
<name>A0ABT8GB26_9MICO</name>
<keyword evidence="7" id="KW-1185">Reference proteome</keyword>
<dbReference type="PANTHER" id="PTHR30146:SF153">
    <property type="entry name" value="LACTOSE OPERON REPRESSOR"/>
    <property type="match status" value="1"/>
</dbReference>
<dbReference type="SUPFAM" id="SSF47413">
    <property type="entry name" value="lambda repressor-like DNA-binding domains"/>
    <property type="match status" value="1"/>
</dbReference>
<dbReference type="Gene3D" id="1.10.260.40">
    <property type="entry name" value="lambda repressor-like DNA-binding domains"/>
    <property type="match status" value="1"/>
</dbReference>
<proteinExistence type="predicted"/>
<comment type="caution">
    <text evidence="6">The sequence shown here is derived from an EMBL/GenBank/DDBJ whole genome shotgun (WGS) entry which is preliminary data.</text>
</comment>
<evidence type="ECO:0000256" key="2">
    <source>
        <dbReference type="ARBA" id="ARBA00023125"/>
    </source>
</evidence>
<dbReference type="PANTHER" id="PTHR30146">
    <property type="entry name" value="LACI-RELATED TRANSCRIPTIONAL REPRESSOR"/>
    <property type="match status" value="1"/>
</dbReference>
<dbReference type="Gene3D" id="3.40.50.2300">
    <property type="match status" value="2"/>
</dbReference>
<dbReference type="InterPro" id="IPR028082">
    <property type="entry name" value="Peripla_BP_I"/>
</dbReference>
<accession>A0ABT8GB26</accession>
<dbReference type="InterPro" id="IPR000843">
    <property type="entry name" value="HTH_LacI"/>
</dbReference>
<keyword evidence="3" id="KW-0804">Transcription</keyword>
<gene>
    <name evidence="6" type="ORF">QQX09_10775</name>
</gene>
<evidence type="ECO:0000313" key="6">
    <source>
        <dbReference type="EMBL" id="MDN4476339.1"/>
    </source>
</evidence>
<sequence length="386" mass="40470">MTEQAAPSAGSGSRGEREAGARGEPGAGDGAGDEPIAPERKVRHGAAAAGKPATIYDVAHAAGVSHQTVSRFLKGFAGIRPETRAKVERALAELDYRPNLTARSLTTGRSHRIGALTHDIDKYGPSKILGSAAAAARDAGYVLDIVTLDTTDAASIDEALAMIAEHDVEGVLALSSTDEMTHAFERIDFRVPAFVVTEPDEPSRVRSQLATEGMPALVAHLARLGHRRILFLAGPHHWSAARNRTRAIEAAAEALGLEVTGIIEGDWSAASGYAAIADLEDLDATAIVSANDQMALGAMLALSERGLAVPRDVSVTGIDDLPDAAFYTPPLTTLRMDLAGRGRAAFAELLSRIEGSAAHEPPAVQAELIVRQSTGPAPRRTPLDSQ</sequence>
<dbReference type="SMART" id="SM00354">
    <property type="entry name" value="HTH_LACI"/>
    <property type="match status" value="1"/>
</dbReference>
<dbReference type="Pfam" id="PF13377">
    <property type="entry name" value="Peripla_BP_3"/>
    <property type="match status" value="1"/>
</dbReference>
<dbReference type="PROSITE" id="PS00356">
    <property type="entry name" value="HTH_LACI_1"/>
    <property type="match status" value="1"/>
</dbReference>
<reference evidence="6" key="1">
    <citation type="submission" date="2023-06" db="EMBL/GenBank/DDBJ databases">
        <title>Sysu t00192.</title>
        <authorList>
            <person name="Gao L."/>
            <person name="Fang B.-Z."/>
            <person name="Li W.-J."/>
        </authorList>
    </citation>
    <scope>NUCLEOTIDE SEQUENCE</scope>
    <source>
        <strain evidence="6">SYSU T00192</strain>
    </source>
</reference>
<dbReference type="RefSeq" id="WP_301134508.1">
    <property type="nucleotide sequence ID" value="NZ_JAUHPW010000008.1"/>
</dbReference>
<feature type="compositionally biased region" description="Low complexity" evidence="4">
    <location>
        <begin position="1"/>
        <end position="11"/>
    </location>
</feature>
<dbReference type="Pfam" id="PF00356">
    <property type="entry name" value="LacI"/>
    <property type="match status" value="1"/>
</dbReference>
<dbReference type="GO" id="GO:0003677">
    <property type="term" value="F:DNA binding"/>
    <property type="evidence" value="ECO:0007669"/>
    <property type="project" value="UniProtKB-KW"/>
</dbReference>
<evidence type="ECO:0000256" key="3">
    <source>
        <dbReference type="ARBA" id="ARBA00023163"/>
    </source>
</evidence>
<organism evidence="6 7">
    <name type="scientific">Demequina litoralis</name>
    <dbReference type="NCBI Taxonomy" id="3051660"/>
    <lineage>
        <taxon>Bacteria</taxon>
        <taxon>Bacillati</taxon>
        <taxon>Actinomycetota</taxon>
        <taxon>Actinomycetes</taxon>
        <taxon>Micrococcales</taxon>
        <taxon>Demequinaceae</taxon>
        <taxon>Demequina</taxon>
    </lineage>
</organism>
<dbReference type="CDD" id="cd01392">
    <property type="entry name" value="HTH_LacI"/>
    <property type="match status" value="1"/>
</dbReference>
<dbReference type="InterPro" id="IPR010982">
    <property type="entry name" value="Lambda_DNA-bd_dom_sf"/>
</dbReference>
<evidence type="ECO:0000313" key="7">
    <source>
        <dbReference type="Proteomes" id="UP001172728"/>
    </source>
</evidence>
<evidence type="ECO:0000259" key="5">
    <source>
        <dbReference type="PROSITE" id="PS50932"/>
    </source>
</evidence>
<protein>
    <submittedName>
        <fullName evidence="6">LacI family DNA-binding transcriptional regulator</fullName>
    </submittedName>
</protein>
<feature type="region of interest" description="Disordered" evidence="4">
    <location>
        <begin position="1"/>
        <end position="48"/>
    </location>
</feature>
<dbReference type="InterPro" id="IPR046335">
    <property type="entry name" value="LacI/GalR-like_sensor"/>
</dbReference>
<dbReference type="CDD" id="cd01574">
    <property type="entry name" value="PBP1_LacI"/>
    <property type="match status" value="1"/>
</dbReference>
<dbReference type="PROSITE" id="PS50932">
    <property type="entry name" value="HTH_LACI_2"/>
    <property type="match status" value="1"/>
</dbReference>
<dbReference type="Proteomes" id="UP001172728">
    <property type="component" value="Unassembled WGS sequence"/>
</dbReference>
<dbReference type="EMBL" id="JAUHPW010000008">
    <property type="protein sequence ID" value="MDN4476339.1"/>
    <property type="molecule type" value="Genomic_DNA"/>
</dbReference>
<evidence type="ECO:0000256" key="4">
    <source>
        <dbReference type="SAM" id="MobiDB-lite"/>
    </source>
</evidence>